<dbReference type="InterPro" id="IPR003362">
    <property type="entry name" value="Bact_transf"/>
</dbReference>
<keyword evidence="4" id="KW-0808">Transferase</keyword>
<evidence type="ECO:0000313" key="4">
    <source>
        <dbReference type="EMBL" id="ADU64974.1"/>
    </source>
</evidence>
<dbReference type="Proteomes" id="UP000002572">
    <property type="component" value="Chromosome"/>
</dbReference>
<proteinExistence type="inferred from homology"/>
<dbReference type="EMBL" id="CP002432">
    <property type="protein sequence ID" value="ADU64974.1"/>
    <property type="molecule type" value="Genomic_DNA"/>
</dbReference>
<dbReference type="GO" id="GO:0016780">
    <property type="term" value="F:phosphotransferase activity, for other substituted phosphate groups"/>
    <property type="evidence" value="ECO:0007669"/>
    <property type="project" value="TreeGrafter"/>
</dbReference>
<keyword evidence="5" id="KW-1185">Reference proteome</keyword>
<feature type="transmembrane region" description="Helical" evidence="2">
    <location>
        <begin position="244"/>
        <end position="268"/>
    </location>
</feature>
<dbReference type="OrthoDB" id="9808602at2"/>
<evidence type="ECO:0000256" key="1">
    <source>
        <dbReference type="ARBA" id="ARBA00006464"/>
    </source>
</evidence>
<keyword evidence="2" id="KW-1133">Transmembrane helix</keyword>
<sequence>MRSAKNFRFPSLPSELVIKPDIYRGSALFDKPARLMYHAGAVFIIICFHLLISTVPAEVAIAAAASILGCLVSAFVLQKLSLYPGSPSLILPISAVFLTHIPITIICFTFLSLSAFALFFNLLLVGIWLCIWYSAGCRLPVRIAVIPSTSSHALCSLHTKVATTWEYLNAPSQLTSVNVAWVARDQTTELSAEWSKALAARALQVISYAEAAEMVTGRVIRQFNSSNELERVARKPFNRIGKRLFDLLIALMAMPFLLLAIICAGTAIKFESGGRIFFHQKRMGHCQRVFTMLKFRSMFSIKDSGHQPGDCDHEQYITAVGRVIRKYHIDELPQVLNVLGGQMSLVGPRPEALELYYKYVSVIPEFRLRQAVLPGLTGWAQVEQGYTNSVTGAACKSEYDLFYMKHFGFWLDLVIIIKTIGVILRKPFSHASA</sequence>
<feature type="transmembrane region" description="Helical" evidence="2">
    <location>
        <begin position="89"/>
        <end position="111"/>
    </location>
</feature>
<dbReference type="InParanoid" id="E6W635"/>
<name>E6W635_DESIS</name>
<comment type="similarity">
    <text evidence="1">Belongs to the bacterial sugar transferase family.</text>
</comment>
<dbReference type="eggNOG" id="COG2148">
    <property type="taxonomic scope" value="Bacteria"/>
</dbReference>
<dbReference type="KEGG" id="din:Selin_0217"/>
<dbReference type="PANTHER" id="PTHR30576">
    <property type="entry name" value="COLANIC BIOSYNTHESIS UDP-GLUCOSE LIPID CARRIER TRANSFERASE"/>
    <property type="match status" value="1"/>
</dbReference>
<keyword evidence="2" id="KW-0472">Membrane</keyword>
<feature type="domain" description="Bacterial sugar transferase" evidence="3">
    <location>
        <begin position="242"/>
        <end position="424"/>
    </location>
</feature>
<reference evidence="4 5" key="1">
    <citation type="submission" date="2010-12" db="EMBL/GenBank/DDBJ databases">
        <title>Complete sequence of Desulfurispirillum indicum S5.</title>
        <authorList>
            <consortium name="US DOE Joint Genome Institute"/>
            <person name="Lucas S."/>
            <person name="Copeland A."/>
            <person name="Lapidus A."/>
            <person name="Cheng J.-F."/>
            <person name="Goodwin L."/>
            <person name="Pitluck S."/>
            <person name="Chertkov O."/>
            <person name="Held B."/>
            <person name="Detter J.C."/>
            <person name="Han C."/>
            <person name="Tapia R."/>
            <person name="Land M."/>
            <person name="Hauser L."/>
            <person name="Kyrpides N."/>
            <person name="Ivanova N."/>
            <person name="Mikhailova N."/>
            <person name="Haggblom M."/>
            <person name="Rauschenbach I."/>
            <person name="Bini E."/>
            <person name="Woyke T."/>
        </authorList>
    </citation>
    <scope>NUCLEOTIDE SEQUENCE [LARGE SCALE GENOMIC DNA]</scope>
    <source>
        <strain evidence="5">ATCC BAA-1389 / DSM 22839 / S5</strain>
    </source>
</reference>
<feature type="transmembrane region" description="Helical" evidence="2">
    <location>
        <begin position="59"/>
        <end position="77"/>
    </location>
</feature>
<evidence type="ECO:0000256" key="2">
    <source>
        <dbReference type="SAM" id="Phobius"/>
    </source>
</evidence>
<dbReference type="STRING" id="653733.Selin_0217"/>
<dbReference type="Pfam" id="PF02397">
    <property type="entry name" value="Bac_transf"/>
    <property type="match status" value="1"/>
</dbReference>
<accession>E6W635</accession>
<dbReference type="PANTHER" id="PTHR30576:SF0">
    <property type="entry name" value="UNDECAPRENYL-PHOSPHATE N-ACETYLGALACTOSAMINYL 1-PHOSPHATE TRANSFERASE-RELATED"/>
    <property type="match status" value="1"/>
</dbReference>
<feature type="transmembrane region" description="Helical" evidence="2">
    <location>
        <begin position="35"/>
        <end position="53"/>
    </location>
</feature>
<dbReference type="AlphaFoldDB" id="E6W635"/>
<protein>
    <submittedName>
        <fullName evidence="4">Sugar transferase</fullName>
    </submittedName>
</protein>
<dbReference type="RefSeq" id="WP_013504863.1">
    <property type="nucleotide sequence ID" value="NC_014836.1"/>
</dbReference>
<evidence type="ECO:0000313" key="5">
    <source>
        <dbReference type="Proteomes" id="UP000002572"/>
    </source>
</evidence>
<dbReference type="HOGENOM" id="CLU_024920_0_0_0"/>
<organism evidence="4 5">
    <name type="scientific">Desulfurispirillum indicum (strain ATCC BAA-1389 / DSM 22839 / S5)</name>
    <dbReference type="NCBI Taxonomy" id="653733"/>
    <lineage>
        <taxon>Bacteria</taxon>
        <taxon>Pseudomonadati</taxon>
        <taxon>Chrysiogenota</taxon>
        <taxon>Chrysiogenia</taxon>
        <taxon>Chrysiogenales</taxon>
        <taxon>Chrysiogenaceae</taxon>
        <taxon>Desulfurispirillum</taxon>
    </lineage>
</organism>
<feature type="transmembrane region" description="Helical" evidence="2">
    <location>
        <begin position="117"/>
        <end position="135"/>
    </location>
</feature>
<evidence type="ECO:0000259" key="3">
    <source>
        <dbReference type="Pfam" id="PF02397"/>
    </source>
</evidence>
<gene>
    <name evidence="4" type="ordered locus">Selin_0217</name>
</gene>
<keyword evidence="2" id="KW-0812">Transmembrane</keyword>